<evidence type="ECO:0000256" key="15">
    <source>
        <dbReference type="ARBA" id="ARBA00049902"/>
    </source>
</evidence>
<dbReference type="EMBL" id="ATMT01000104">
    <property type="protein sequence ID" value="EPY03633.1"/>
    <property type="molecule type" value="Genomic_DNA"/>
</dbReference>
<dbReference type="PANTHER" id="PTHR30474">
    <property type="entry name" value="CELL CYCLE PROTEIN"/>
    <property type="match status" value="1"/>
</dbReference>
<keyword evidence="7 17" id="KW-1133">Transmembrane helix</keyword>
<dbReference type="EC" id="2.4.99.28" evidence="14"/>
<keyword evidence="2" id="KW-0328">Glycosyltransferase</keyword>
<dbReference type="eggNOG" id="COG0772">
    <property type="taxonomic scope" value="Bacteria"/>
</dbReference>
<evidence type="ECO:0000256" key="7">
    <source>
        <dbReference type="ARBA" id="ARBA00022989"/>
    </source>
</evidence>
<keyword evidence="18" id="KW-0131">Cell cycle</keyword>
<name>S9SHR8_PAEAL</name>
<dbReference type="GO" id="GO:0008360">
    <property type="term" value="P:regulation of cell shape"/>
    <property type="evidence" value="ECO:0007669"/>
    <property type="project" value="UniProtKB-KW"/>
</dbReference>
<evidence type="ECO:0000256" key="1">
    <source>
        <dbReference type="ARBA" id="ARBA00004141"/>
    </source>
</evidence>
<dbReference type="AlphaFoldDB" id="S9SHR8"/>
<feature type="non-terminal residue" evidence="18">
    <location>
        <position position="1"/>
    </location>
</feature>
<dbReference type="InterPro" id="IPR018365">
    <property type="entry name" value="Cell_cycle_FtsW-rel_CS"/>
</dbReference>
<dbReference type="InterPro" id="IPR001182">
    <property type="entry name" value="FtsW/RodA"/>
</dbReference>
<evidence type="ECO:0000256" key="2">
    <source>
        <dbReference type="ARBA" id="ARBA00022676"/>
    </source>
</evidence>
<comment type="subcellular location">
    <subcellularLocation>
        <location evidence="1">Membrane</location>
        <topology evidence="1">Multi-pass membrane protein</topology>
    </subcellularLocation>
</comment>
<evidence type="ECO:0000256" key="13">
    <source>
        <dbReference type="ARBA" id="ARBA00041418"/>
    </source>
</evidence>
<evidence type="ECO:0000256" key="11">
    <source>
        <dbReference type="ARBA" id="ARBA00038053"/>
    </source>
</evidence>
<evidence type="ECO:0000313" key="19">
    <source>
        <dbReference type="Proteomes" id="UP000015344"/>
    </source>
</evidence>
<proteinExistence type="inferred from homology"/>
<evidence type="ECO:0000256" key="14">
    <source>
        <dbReference type="ARBA" id="ARBA00044770"/>
    </source>
</evidence>
<dbReference type="RefSeq" id="WP_021262672.1">
    <property type="nucleotide sequence ID" value="NZ_ATMT01000104.1"/>
</dbReference>
<gene>
    <name evidence="18" type="ORF">PAALTS15_27806</name>
</gene>
<evidence type="ECO:0000256" key="10">
    <source>
        <dbReference type="ARBA" id="ARBA00033270"/>
    </source>
</evidence>
<comment type="caution">
    <text evidence="18">The sequence shown here is derived from an EMBL/GenBank/DDBJ whole genome shotgun (WGS) entry which is preliminary data.</text>
</comment>
<keyword evidence="3" id="KW-0808">Transferase</keyword>
<dbReference type="GO" id="GO:0015648">
    <property type="term" value="F:lipid-linked peptidoglycan transporter activity"/>
    <property type="evidence" value="ECO:0007669"/>
    <property type="project" value="TreeGrafter"/>
</dbReference>
<comment type="catalytic activity">
    <reaction evidence="15">
        <text>[GlcNAc-(1-&gt;4)-Mur2Ac(oyl-L-Ala-gamma-D-Glu-L-Lys-D-Ala-D-Ala)](n)-di-trans,octa-cis-undecaprenyl diphosphate + beta-D-GlcNAc-(1-&gt;4)-Mur2Ac(oyl-L-Ala-gamma-D-Glu-L-Lys-D-Ala-D-Ala)-di-trans,octa-cis-undecaprenyl diphosphate = [GlcNAc-(1-&gt;4)-Mur2Ac(oyl-L-Ala-gamma-D-Glu-L-Lys-D-Ala-D-Ala)](n+1)-di-trans,octa-cis-undecaprenyl diphosphate + di-trans,octa-cis-undecaprenyl diphosphate + H(+)</text>
        <dbReference type="Rhea" id="RHEA:23708"/>
        <dbReference type="Rhea" id="RHEA-COMP:9602"/>
        <dbReference type="Rhea" id="RHEA-COMP:9603"/>
        <dbReference type="ChEBI" id="CHEBI:15378"/>
        <dbReference type="ChEBI" id="CHEBI:58405"/>
        <dbReference type="ChEBI" id="CHEBI:60033"/>
        <dbReference type="ChEBI" id="CHEBI:78435"/>
        <dbReference type="EC" id="2.4.99.28"/>
    </reaction>
</comment>
<protein>
    <recommendedName>
        <fullName evidence="12">Probable peptidoglycan glycosyltransferase FtsW</fullName>
        <ecNumber evidence="14">2.4.99.28</ecNumber>
    </recommendedName>
    <alternativeName>
        <fullName evidence="13">Cell division protein FtsW</fullName>
    </alternativeName>
    <alternativeName>
        <fullName evidence="10">Cell wall polymerase</fullName>
    </alternativeName>
    <alternativeName>
        <fullName evidence="9">Peptidoglycan polymerase</fullName>
    </alternativeName>
</protein>
<dbReference type="PROSITE" id="PS00428">
    <property type="entry name" value="FTSW_RODA_SPOVE"/>
    <property type="match status" value="1"/>
</dbReference>
<evidence type="ECO:0000256" key="12">
    <source>
        <dbReference type="ARBA" id="ARBA00041185"/>
    </source>
</evidence>
<evidence type="ECO:0000256" key="5">
    <source>
        <dbReference type="ARBA" id="ARBA00022960"/>
    </source>
</evidence>
<organism evidence="18 19">
    <name type="scientific">Paenibacillus alvei TS-15</name>
    <dbReference type="NCBI Taxonomy" id="1117108"/>
    <lineage>
        <taxon>Bacteria</taxon>
        <taxon>Bacillati</taxon>
        <taxon>Bacillota</taxon>
        <taxon>Bacilli</taxon>
        <taxon>Bacillales</taxon>
        <taxon>Paenibacillaceae</taxon>
        <taxon>Paenibacillus</taxon>
    </lineage>
</organism>
<comment type="function">
    <text evidence="16">Peptidoglycan polymerase that is essential for cell division.</text>
</comment>
<keyword evidence="5" id="KW-0133">Cell shape</keyword>
<dbReference type="GO" id="GO:0008955">
    <property type="term" value="F:peptidoglycan glycosyltransferase activity"/>
    <property type="evidence" value="ECO:0007669"/>
    <property type="project" value="UniProtKB-EC"/>
</dbReference>
<dbReference type="PANTHER" id="PTHR30474:SF2">
    <property type="entry name" value="PEPTIDOGLYCAN GLYCOSYLTRANSFERASE FTSW-RELATED"/>
    <property type="match status" value="1"/>
</dbReference>
<dbReference type="GO" id="GO:0005886">
    <property type="term" value="C:plasma membrane"/>
    <property type="evidence" value="ECO:0007669"/>
    <property type="project" value="TreeGrafter"/>
</dbReference>
<dbReference type="GO" id="GO:0051301">
    <property type="term" value="P:cell division"/>
    <property type="evidence" value="ECO:0007669"/>
    <property type="project" value="UniProtKB-KW"/>
</dbReference>
<dbReference type="Proteomes" id="UP000015344">
    <property type="component" value="Unassembled WGS sequence"/>
</dbReference>
<evidence type="ECO:0000313" key="18">
    <source>
        <dbReference type="EMBL" id="EPY03633.1"/>
    </source>
</evidence>
<evidence type="ECO:0000256" key="17">
    <source>
        <dbReference type="SAM" id="Phobius"/>
    </source>
</evidence>
<comment type="similarity">
    <text evidence="11">Belongs to the SEDS family. FtsW subfamily.</text>
</comment>
<dbReference type="GO" id="GO:0032153">
    <property type="term" value="C:cell division site"/>
    <property type="evidence" value="ECO:0007669"/>
    <property type="project" value="TreeGrafter"/>
</dbReference>
<evidence type="ECO:0000256" key="16">
    <source>
        <dbReference type="ARBA" id="ARBA00049966"/>
    </source>
</evidence>
<evidence type="ECO:0000256" key="4">
    <source>
        <dbReference type="ARBA" id="ARBA00022692"/>
    </source>
</evidence>
<feature type="transmembrane region" description="Helical" evidence="17">
    <location>
        <begin position="141"/>
        <end position="160"/>
    </location>
</feature>
<keyword evidence="8 17" id="KW-0472">Membrane</keyword>
<keyword evidence="6" id="KW-0573">Peptidoglycan synthesis</keyword>
<dbReference type="PATRIC" id="fig|1117108.3.peg.5738"/>
<reference evidence="18 19" key="1">
    <citation type="submission" date="2013-05" db="EMBL/GenBank/DDBJ databases">
        <authorList>
            <person name="Strain E.A."/>
            <person name="Brown E."/>
            <person name="Allard M.W."/>
            <person name="Luo Y.L."/>
        </authorList>
    </citation>
    <scope>NUCLEOTIDE SEQUENCE [LARGE SCALE GENOMIC DNA]</scope>
    <source>
        <strain evidence="18 19">TS-15</strain>
    </source>
</reference>
<sequence>YLAFSQSYRLQRIASFMNPYDDQQGSGYQLIQSIYALAHGGVTGTGFGHGIQKLFYLPEAHTDFIFAVIGEEFGFLGSCLVVFVFFVLVVRGFMAALRSDDPFAIMLGTGIVSMIFIQFMLNLGAVTGLLPITGVPLPFVSYGGSSLILCMASTGIILSISRDNYRRQQLQGSGRKGIHKE</sequence>
<evidence type="ECO:0000256" key="8">
    <source>
        <dbReference type="ARBA" id="ARBA00023136"/>
    </source>
</evidence>
<evidence type="ECO:0000256" key="6">
    <source>
        <dbReference type="ARBA" id="ARBA00022984"/>
    </source>
</evidence>
<keyword evidence="4 17" id="KW-0812">Transmembrane</keyword>
<keyword evidence="18" id="KW-0132">Cell division</keyword>
<feature type="transmembrane region" description="Helical" evidence="17">
    <location>
        <begin position="64"/>
        <end position="90"/>
    </location>
</feature>
<evidence type="ECO:0000256" key="9">
    <source>
        <dbReference type="ARBA" id="ARBA00032370"/>
    </source>
</evidence>
<dbReference type="GO" id="GO:0009252">
    <property type="term" value="P:peptidoglycan biosynthetic process"/>
    <property type="evidence" value="ECO:0007669"/>
    <property type="project" value="UniProtKB-KW"/>
</dbReference>
<accession>S9SHR8</accession>
<feature type="transmembrane region" description="Helical" evidence="17">
    <location>
        <begin position="102"/>
        <end position="121"/>
    </location>
</feature>
<dbReference type="Pfam" id="PF01098">
    <property type="entry name" value="FTSW_RODA_SPOVE"/>
    <property type="match status" value="1"/>
</dbReference>
<evidence type="ECO:0000256" key="3">
    <source>
        <dbReference type="ARBA" id="ARBA00022679"/>
    </source>
</evidence>